<dbReference type="InterPro" id="IPR003533">
    <property type="entry name" value="Doublecortin_dom"/>
</dbReference>
<evidence type="ECO:0000256" key="4">
    <source>
        <dbReference type="ARBA" id="ARBA00022679"/>
    </source>
</evidence>
<dbReference type="STRING" id="121224.E0VD71"/>
<evidence type="ECO:0000256" key="2">
    <source>
        <dbReference type="ARBA" id="ARBA00012513"/>
    </source>
</evidence>
<dbReference type="EMBL" id="DS235072">
    <property type="protein sequence ID" value="EEB11327.1"/>
    <property type="molecule type" value="Genomic_DNA"/>
</dbReference>
<dbReference type="FunFam" id="1.10.510.10:FF:000571">
    <property type="entry name" value="Maternal embryonic leucine zipper kinase"/>
    <property type="match status" value="1"/>
</dbReference>
<reference evidence="15" key="3">
    <citation type="submission" date="2021-02" db="UniProtKB">
        <authorList>
            <consortium name="EnsemblMetazoa"/>
        </authorList>
    </citation>
    <scope>IDENTIFICATION</scope>
    <source>
        <strain evidence="15">USDA</strain>
    </source>
</reference>
<comment type="catalytic activity">
    <reaction evidence="9">
        <text>L-threonyl-[protein] + ATP = O-phospho-L-threonyl-[protein] + ADP + H(+)</text>
        <dbReference type="Rhea" id="RHEA:46608"/>
        <dbReference type="Rhea" id="RHEA-COMP:11060"/>
        <dbReference type="Rhea" id="RHEA-COMP:11605"/>
        <dbReference type="ChEBI" id="CHEBI:15378"/>
        <dbReference type="ChEBI" id="CHEBI:30013"/>
        <dbReference type="ChEBI" id="CHEBI:30616"/>
        <dbReference type="ChEBI" id="CHEBI:61977"/>
        <dbReference type="ChEBI" id="CHEBI:456216"/>
        <dbReference type="EC" id="2.7.11.1"/>
    </reaction>
</comment>
<dbReference type="Gene3D" id="3.30.200.20">
    <property type="entry name" value="Phosphorylase Kinase, domain 1"/>
    <property type="match status" value="1"/>
</dbReference>
<dbReference type="OrthoDB" id="1738954at2759"/>
<dbReference type="RefSeq" id="XP_002424065.1">
    <property type="nucleotide sequence ID" value="XM_002424020.1"/>
</dbReference>
<gene>
    <name evidence="15" type="primary">8238188</name>
    <name evidence="14" type="ORF">Phum_PHUM106040</name>
</gene>
<evidence type="ECO:0000259" key="12">
    <source>
        <dbReference type="PROSITE" id="PS50011"/>
    </source>
</evidence>
<dbReference type="SUPFAM" id="SSF89837">
    <property type="entry name" value="Doublecortin (DC)"/>
    <property type="match status" value="2"/>
</dbReference>
<dbReference type="InterPro" id="IPR011009">
    <property type="entry name" value="Kinase-like_dom_sf"/>
</dbReference>
<evidence type="ECO:0000313" key="14">
    <source>
        <dbReference type="EMBL" id="EEB11327.1"/>
    </source>
</evidence>
<evidence type="ECO:0000256" key="6">
    <source>
        <dbReference type="ARBA" id="ARBA00022777"/>
    </source>
</evidence>
<dbReference type="Gene3D" id="3.10.20.230">
    <property type="entry name" value="Doublecortin domain"/>
    <property type="match status" value="2"/>
</dbReference>
<dbReference type="GO" id="GO:0004674">
    <property type="term" value="F:protein serine/threonine kinase activity"/>
    <property type="evidence" value="ECO:0007669"/>
    <property type="project" value="UniProtKB-KW"/>
</dbReference>
<feature type="domain" description="Doublecortin" evidence="13">
    <location>
        <begin position="181"/>
        <end position="264"/>
    </location>
</feature>
<feature type="domain" description="Doublecortin" evidence="13">
    <location>
        <begin position="58"/>
        <end position="144"/>
    </location>
</feature>
<feature type="domain" description="Protein kinase" evidence="12">
    <location>
        <begin position="326"/>
        <end position="583"/>
    </location>
</feature>
<dbReference type="InParanoid" id="E0VD71"/>
<dbReference type="CTD" id="8238188"/>
<dbReference type="Gene3D" id="1.10.510.10">
    <property type="entry name" value="Transferase(Phosphotransferase) domain 1"/>
    <property type="match status" value="1"/>
</dbReference>
<dbReference type="eggNOG" id="KOG3757">
    <property type="taxonomic scope" value="Eukaryota"/>
</dbReference>
<evidence type="ECO:0000256" key="5">
    <source>
        <dbReference type="ARBA" id="ARBA00022741"/>
    </source>
</evidence>
<evidence type="ECO:0000313" key="16">
    <source>
        <dbReference type="Proteomes" id="UP000009046"/>
    </source>
</evidence>
<proteinExistence type="inferred from homology"/>
<dbReference type="GeneID" id="8238188"/>
<name>E0VD71_PEDHC</name>
<organism>
    <name type="scientific">Pediculus humanus subsp. corporis</name>
    <name type="common">Body louse</name>
    <dbReference type="NCBI Taxonomy" id="121224"/>
    <lineage>
        <taxon>Eukaryota</taxon>
        <taxon>Metazoa</taxon>
        <taxon>Ecdysozoa</taxon>
        <taxon>Arthropoda</taxon>
        <taxon>Hexapoda</taxon>
        <taxon>Insecta</taxon>
        <taxon>Pterygota</taxon>
        <taxon>Neoptera</taxon>
        <taxon>Paraneoptera</taxon>
        <taxon>Psocodea</taxon>
        <taxon>Troctomorpha</taxon>
        <taxon>Phthiraptera</taxon>
        <taxon>Anoplura</taxon>
        <taxon>Pediculidae</taxon>
        <taxon>Pediculus</taxon>
    </lineage>
</organism>
<dbReference type="EMBL" id="AAZO01001256">
    <property type="status" value="NOT_ANNOTATED_CDS"/>
    <property type="molecule type" value="Genomic_DNA"/>
</dbReference>
<dbReference type="HOGENOM" id="CLU_000288_94_1_1"/>
<dbReference type="GO" id="GO:0035556">
    <property type="term" value="P:intracellular signal transduction"/>
    <property type="evidence" value="ECO:0007669"/>
    <property type="project" value="InterPro"/>
</dbReference>
<dbReference type="Proteomes" id="UP000009046">
    <property type="component" value="Unassembled WGS sequence"/>
</dbReference>
<dbReference type="PANTHER" id="PTHR24347">
    <property type="entry name" value="SERINE/THREONINE-PROTEIN KINASE"/>
    <property type="match status" value="1"/>
</dbReference>
<dbReference type="InterPro" id="IPR017441">
    <property type="entry name" value="Protein_kinase_ATP_BS"/>
</dbReference>
<keyword evidence="5 11" id="KW-0547">Nucleotide-binding</keyword>
<evidence type="ECO:0000256" key="9">
    <source>
        <dbReference type="ARBA" id="ARBA00047899"/>
    </source>
</evidence>
<keyword evidence="16" id="KW-1185">Reference proteome</keyword>
<keyword evidence="4 14" id="KW-0808">Transferase</keyword>
<dbReference type="InterPro" id="IPR036572">
    <property type="entry name" value="Doublecortin_dom_sf"/>
</dbReference>
<evidence type="ECO:0000313" key="15">
    <source>
        <dbReference type="EnsemblMetazoa" id="PHUM106040-PA"/>
    </source>
</evidence>
<evidence type="ECO:0000256" key="11">
    <source>
        <dbReference type="PROSITE-ProRule" id="PRU10141"/>
    </source>
</evidence>
<dbReference type="FunFam" id="3.30.200.20:FF:000315">
    <property type="entry name" value="Calcium-dependent protein kinase 3"/>
    <property type="match status" value="1"/>
</dbReference>
<dbReference type="Pfam" id="PF03607">
    <property type="entry name" value="DCX"/>
    <property type="match status" value="2"/>
</dbReference>
<keyword evidence="7 11" id="KW-0067">ATP-binding</keyword>
<dbReference type="EnsemblMetazoa" id="PHUM106040-RA">
    <property type="protein sequence ID" value="PHUM106040-PA"/>
    <property type="gene ID" value="PHUM106040"/>
</dbReference>
<evidence type="ECO:0000256" key="10">
    <source>
        <dbReference type="ARBA" id="ARBA00048679"/>
    </source>
</evidence>
<dbReference type="SMART" id="SM00220">
    <property type="entry name" value="S_TKc"/>
    <property type="match status" value="1"/>
</dbReference>
<dbReference type="InterPro" id="IPR000719">
    <property type="entry name" value="Prot_kinase_dom"/>
</dbReference>
<dbReference type="PROSITE" id="PS00108">
    <property type="entry name" value="PROTEIN_KINASE_ST"/>
    <property type="match status" value="1"/>
</dbReference>
<sequence>MAEECKIPVIHSRSASQASTNSTLSSRCDGGGDASQVLNNVQIRRTSKIYGTPARKAKRIRFFRNGDRFFKGVVMPVTPERYRSFDSLLSDVTHTLKDHVNLPNGVRALYTLDGNKISDIDDLEDGKCYVCSGQGETFKRIEYLNLSSRKVKPSKTFGGIRLDVNSSPRVPKTPSDFIRPKVVTLVRSGTRPRKIIRLLLNKRNARSFEHALSSITDAVKLDTGAVRKVYNMAGNQIYALQQFFEFESVFFVYGSERFNPDDLHLDSEEHKAIQAHKKGFTNSRRSGLMNEGNGSTRKISMKRALNQSNDQRDVEPIVPSQIGLKYKIGKIIGDGNFAVVRRCIDRQVKIDYAVKIIDKSKWKGEHQIIENEVEILRKVNHPNIIQLLDEYDDANELYLVMELEEGDLFDVIASSKKFPEDESRLMIKHLSSALAYLHNRRIVHRDIKPENLLVRLDENKKVRSVKLGDFGLAQVVTEPLYSVCGTPTYVAPEILSESGYELKVDVWAAGVLLYILLCGYAPFRTSSNDQEDLFDKILTGEFEFNSPYWDDISSSSKNLIYNMLQRFPEVRYSAENVLNHPWLSVGTQKSTDLNLSIQIVARKSD</sequence>
<dbReference type="SMART" id="SM00537">
    <property type="entry name" value="DCX"/>
    <property type="match status" value="2"/>
</dbReference>
<dbReference type="OMA" id="CWEFEGS"/>
<dbReference type="EC" id="2.7.11.1" evidence="2"/>
<keyword evidence="3" id="KW-0723">Serine/threonine-protein kinase</keyword>
<dbReference type="PROSITE" id="PS00107">
    <property type="entry name" value="PROTEIN_KINASE_ATP"/>
    <property type="match status" value="1"/>
</dbReference>
<dbReference type="KEGG" id="phu:Phum_PHUM106040"/>
<evidence type="ECO:0000259" key="13">
    <source>
        <dbReference type="PROSITE" id="PS50309"/>
    </source>
</evidence>
<evidence type="ECO:0000256" key="1">
    <source>
        <dbReference type="ARBA" id="ARBA00005354"/>
    </source>
</evidence>
<dbReference type="SUPFAM" id="SSF56112">
    <property type="entry name" value="Protein kinase-like (PK-like)"/>
    <property type="match status" value="1"/>
</dbReference>
<dbReference type="FunCoup" id="E0VD71">
    <property type="interactions" value="1091"/>
</dbReference>
<dbReference type="InterPro" id="IPR008271">
    <property type="entry name" value="Ser/Thr_kinase_AS"/>
</dbReference>
<dbReference type="eggNOG" id="KOG0032">
    <property type="taxonomic scope" value="Eukaryota"/>
</dbReference>
<dbReference type="GO" id="GO:0005524">
    <property type="term" value="F:ATP binding"/>
    <property type="evidence" value="ECO:0007669"/>
    <property type="project" value="UniProtKB-UniRule"/>
</dbReference>
<reference evidence="14" key="1">
    <citation type="submission" date="2007-04" db="EMBL/GenBank/DDBJ databases">
        <title>Annotation of Pediculus humanus corporis strain USDA.</title>
        <authorList>
            <person name="Kirkness E."/>
            <person name="Hannick L."/>
            <person name="Hass B."/>
            <person name="Bruggner R."/>
            <person name="Lawson D."/>
            <person name="Bidwell S."/>
            <person name="Joardar V."/>
            <person name="Caler E."/>
            <person name="Walenz B."/>
            <person name="Inman J."/>
            <person name="Schobel S."/>
            <person name="Galinsky K."/>
            <person name="Amedeo P."/>
            <person name="Strausberg R."/>
        </authorList>
    </citation>
    <scope>NUCLEOTIDE SEQUENCE</scope>
    <source>
        <strain evidence="14">USDA</strain>
    </source>
</reference>
<evidence type="ECO:0000256" key="3">
    <source>
        <dbReference type="ARBA" id="ARBA00022527"/>
    </source>
</evidence>
<dbReference type="PROSITE" id="PS50011">
    <property type="entry name" value="PROTEIN_KINASE_DOM"/>
    <property type="match status" value="1"/>
</dbReference>
<feature type="binding site" evidence="11">
    <location>
        <position position="355"/>
    </location>
    <ligand>
        <name>ATP</name>
        <dbReference type="ChEBI" id="CHEBI:30616"/>
    </ligand>
</feature>
<dbReference type="Pfam" id="PF00069">
    <property type="entry name" value="Pkinase"/>
    <property type="match status" value="1"/>
</dbReference>
<comment type="catalytic activity">
    <reaction evidence="10">
        <text>L-seryl-[protein] + ATP = O-phospho-L-seryl-[protein] + ADP + H(+)</text>
        <dbReference type="Rhea" id="RHEA:17989"/>
        <dbReference type="Rhea" id="RHEA-COMP:9863"/>
        <dbReference type="Rhea" id="RHEA-COMP:11604"/>
        <dbReference type="ChEBI" id="CHEBI:15378"/>
        <dbReference type="ChEBI" id="CHEBI:29999"/>
        <dbReference type="ChEBI" id="CHEBI:30616"/>
        <dbReference type="ChEBI" id="CHEBI:83421"/>
        <dbReference type="ChEBI" id="CHEBI:456216"/>
        <dbReference type="EC" id="2.7.11.1"/>
    </reaction>
</comment>
<dbReference type="AlphaFoldDB" id="E0VD71"/>
<keyword evidence="6 14" id="KW-0418">Kinase</keyword>
<protein>
    <recommendedName>
        <fullName evidence="2">non-specific serine/threonine protein kinase</fullName>
        <ecNumber evidence="2">2.7.11.1</ecNumber>
    </recommendedName>
    <alternativeName>
        <fullName evidence="8">Doublecortin-like and CAM kinase-like protein</fullName>
    </alternativeName>
</protein>
<dbReference type="VEuPathDB" id="VectorBase:PHUM106040"/>
<evidence type="ECO:0000256" key="7">
    <source>
        <dbReference type="ARBA" id="ARBA00022840"/>
    </source>
</evidence>
<accession>E0VD71</accession>
<dbReference type="PROSITE" id="PS50309">
    <property type="entry name" value="DC"/>
    <property type="match status" value="2"/>
</dbReference>
<comment type="similarity">
    <text evidence="1">Belongs to the protein kinase superfamily. CAMK Ser/Thr protein kinase family. CaMK subfamily.</text>
</comment>
<reference evidence="14" key="2">
    <citation type="submission" date="2007-04" db="EMBL/GenBank/DDBJ databases">
        <title>The genome of the human body louse.</title>
        <authorList>
            <consortium name="The Human Body Louse Genome Consortium"/>
            <person name="Kirkness E."/>
            <person name="Walenz B."/>
            <person name="Hass B."/>
            <person name="Bruggner R."/>
            <person name="Strausberg R."/>
        </authorList>
    </citation>
    <scope>NUCLEOTIDE SEQUENCE</scope>
    <source>
        <strain evidence="14">USDA</strain>
    </source>
</reference>
<evidence type="ECO:0000256" key="8">
    <source>
        <dbReference type="ARBA" id="ARBA00031092"/>
    </source>
</evidence>